<sequence>MTGTDTGRTGSGDIDLGVVLRALADEHRRAVIMELAADPNDGERACHSFNLPVAKQTRTYHFRTLVDSGLLCEINYGNKKGVRLRRADVDRRLPGLLDLLAAEFNSSAAPPPRPQTQVANSTPPPLTPHA</sequence>
<proteinExistence type="predicted"/>
<gene>
    <name evidence="3" type="ORF">OG288_36590</name>
</gene>
<dbReference type="InterPro" id="IPR036390">
    <property type="entry name" value="WH_DNA-bd_sf"/>
</dbReference>
<evidence type="ECO:0000259" key="2">
    <source>
        <dbReference type="SMART" id="SM00418"/>
    </source>
</evidence>
<feature type="domain" description="HTH arsR-type" evidence="2">
    <location>
        <begin position="18"/>
        <end position="98"/>
    </location>
</feature>
<keyword evidence="4" id="KW-1185">Reference proteome</keyword>
<protein>
    <submittedName>
        <fullName evidence="3">ArsR family transcriptional regulator</fullName>
    </submittedName>
</protein>
<dbReference type="InterPro" id="IPR001845">
    <property type="entry name" value="HTH_ArsR_DNA-bd_dom"/>
</dbReference>
<dbReference type="SMART" id="SM00418">
    <property type="entry name" value="HTH_ARSR"/>
    <property type="match status" value="1"/>
</dbReference>
<accession>A0ABZ1JUK5</accession>
<dbReference type="InterPro" id="IPR036388">
    <property type="entry name" value="WH-like_DNA-bd_sf"/>
</dbReference>
<dbReference type="EMBL" id="CP108133">
    <property type="protein sequence ID" value="WTP53353.1"/>
    <property type="molecule type" value="Genomic_DNA"/>
</dbReference>
<feature type="region of interest" description="Disordered" evidence="1">
    <location>
        <begin position="104"/>
        <end position="130"/>
    </location>
</feature>
<name>A0ABZ1JUK5_9ACTN</name>
<dbReference type="Proteomes" id="UP001432166">
    <property type="component" value="Chromosome"/>
</dbReference>
<evidence type="ECO:0000313" key="4">
    <source>
        <dbReference type="Proteomes" id="UP001432166"/>
    </source>
</evidence>
<dbReference type="RefSeq" id="WP_328939144.1">
    <property type="nucleotide sequence ID" value="NZ_CP108133.1"/>
</dbReference>
<organism evidence="3 4">
    <name type="scientific">Streptomyces tauricus</name>
    <dbReference type="NCBI Taxonomy" id="68274"/>
    <lineage>
        <taxon>Bacteria</taxon>
        <taxon>Bacillati</taxon>
        <taxon>Actinomycetota</taxon>
        <taxon>Actinomycetes</taxon>
        <taxon>Kitasatosporales</taxon>
        <taxon>Streptomycetaceae</taxon>
        <taxon>Streptomyces</taxon>
        <taxon>Streptomyces aurantiacus group</taxon>
    </lineage>
</organism>
<evidence type="ECO:0000313" key="3">
    <source>
        <dbReference type="EMBL" id="WTP53353.1"/>
    </source>
</evidence>
<dbReference type="Gene3D" id="1.10.10.10">
    <property type="entry name" value="Winged helix-like DNA-binding domain superfamily/Winged helix DNA-binding domain"/>
    <property type="match status" value="1"/>
</dbReference>
<reference evidence="3" key="1">
    <citation type="submission" date="2022-10" db="EMBL/GenBank/DDBJ databases">
        <title>The complete genomes of actinobacterial strains from the NBC collection.</title>
        <authorList>
            <person name="Joergensen T.S."/>
            <person name="Alvarez Arevalo M."/>
            <person name="Sterndorff E.B."/>
            <person name="Faurdal D."/>
            <person name="Vuksanovic O."/>
            <person name="Mourched A.-S."/>
            <person name="Charusanti P."/>
            <person name="Shaw S."/>
            <person name="Blin K."/>
            <person name="Weber T."/>
        </authorList>
    </citation>
    <scope>NUCLEOTIDE SEQUENCE</scope>
    <source>
        <strain evidence="3">NBC_00189</strain>
    </source>
</reference>
<evidence type="ECO:0000256" key="1">
    <source>
        <dbReference type="SAM" id="MobiDB-lite"/>
    </source>
</evidence>
<dbReference type="SUPFAM" id="SSF46785">
    <property type="entry name" value="Winged helix' DNA-binding domain"/>
    <property type="match status" value="1"/>
</dbReference>